<dbReference type="CDD" id="cd10158">
    <property type="entry name" value="CsoR-like_DUF156_1"/>
    <property type="match status" value="1"/>
</dbReference>
<dbReference type="EMBL" id="CBBD010000061">
    <property type="protein sequence ID" value="CDA11814.1"/>
    <property type="molecule type" value="Genomic_DNA"/>
</dbReference>
<organism evidence="2 3">
    <name type="scientific">Intestinibacter bartlettii CAG:1329</name>
    <dbReference type="NCBI Taxonomy" id="1263063"/>
    <lineage>
        <taxon>Bacteria</taxon>
        <taxon>Bacillati</taxon>
        <taxon>Bacillota</taxon>
        <taxon>Clostridia</taxon>
        <taxon>Peptostreptococcales</taxon>
        <taxon>Peptostreptococcaceae</taxon>
        <taxon>Intestinibacter</taxon>
    </lineage>
</organism>
<gene>
    <name evidence="2" type="ORF">BN488_00264</name>
</gene>
<dbReference type="InterPro" id="IPR003735">
    <property type="entry name" value="Metal_Tscrpt_repr"/>
</dbReference>
<dbReference type="GO" id="GO:0045892">
    <property type="term" value="P:negative regulation of DNA-templated transcription"/>
    <property type="evidence" value="ECO:0007669"/>
    <property type="project" value="UniProtKB-ARBA"/>
</dbReference>
<evidence type="ECO:0000313" key="3">
    <source>
        <dbReference type="Proteomes" id="UP000017980"/>
    </source>
</evidence>
<reference evidence="2" key="1">
    <citation type="submission" date="2012-11" db="EMBL/GenBank/DDBJ databases">
        <title>Dependencies among metagenomic species, viruses, plasmids and units of genetic variation.</title>
        <authorList>
            <person name="Nielsen H.B."/>
            <person name="Almeida M."/>
            <person name="Juncker A.S."/>
            <person name="Rasmussen S."/>
            <person name="Li J."/>
            <person name="Sunagawa S."/>
            <person name="Plichta D."/>
            <person name="Gautier L."/>
            <person name="Le Chatelier E."/>
            <person name="Peletier E."/>
            <person name="Bonde I."/>
            <person name="Nielsen T."/>
            <person name="Manichanh C."/>
            <person name="Arumugam M."/>
            <person name="Batto J."/>
            <person name="Santos M.B.Q.D."/>
            <person name="Blom N."/>
            <person name="Borruel N."/>
            <person name="Burgdorf K.S."/>
            <person name="Boumezbeur F."/>
            <person name="Casellas F."/>
            <person name="Dore J."/>
            <person name="Guarner F."/>
            <person name="Hansen T."/>
            <person name="Hildebrand F."/>
            <person name="Kaas R.S."/>
            <person name="Kennedy S."/>
            <person name="Kristiansen K."/>
            <person name="Kultima J.R."/>
            <person name="Leonard P."/>
            <person name="Levenez F."/>
            <person name="Lund O."/>
            <person name="Moumen B."/>
            <person name="Le Paslier D."/>
            <person name="Pons N."/>
            <person name="Pedersen O."/>
            <person name="Prifti E."/>
            <person name="Qin J."/>
            <person name="Raes J."/>
            <person name="Tap J."/>
            <person name="Tims S."/>
            <person name="Ussery D.W."/>
            <person name="Yamada T."/>
            <person name="MetaHit consortium"/>
            <person name="Renault P."/>
            <person name="Sicheritz-Ponten T."/>
            <person name="Bork P."/>
            <person name="Wang J."/>
            <person name="Brunak S."/>
            <person name="Ehrlich S.D."/>
        </authorList>
    </citation>
    <scope>NUCLEOTIDE SEQUENCE [LARGE SCALE GENOMIC DNA]</scope>
</reference>
<sequence>MGSNIQENNHEHNHAHSNHKHSDEDYKKLINRMSRIIGHANSVKTMMEEHRDCTEILIQISAVKAALNNLGKKILEDHINKCIVDVVGEEQLEEKQKLLKDLNDAIDKFVR</sequence>
<name>R5XHD4_9FIRM</name>
<dbReference type="GO" id="GO:0003677">
    <property type="term" value="F:DNA binding"/>
    <property type="evidence" value="ECO:0007669"/>
    <property type="project" value="InterPro"/>
</dbReference>
<dbReference type="Gene3D" id="1.20.58.1000">
    <property type="entry name" value="Metal-sensitive repressor, helix protomer"/>
    <property type="match status" value="1"/>
</dbReference>
<proteinExistence type="predicted"/>
<dbReference type="GO" id="GO:0046872">
    <property type="term" value="F:metal ion binding"/>
    <property type="evidence" value="ECO:0007669"/>
    <property type="project" value="InterPro"/>
</dbReference>
<feature type="region of interest" description="Disordered" evidence="1">
    <location>
        <begin position="1"/>
        <end position="26"/>
    </location>
</feature>
<evidence type="ECO:0000256" key="1">
    <source>
        <dbReference type="SAM" id="MobiDB-lite"/>
    </source>
</evidence>
<comment type="caution">
    <text evidence="2">The sequence shown here is derived from an EMBL/GenBank/DDBJ whole genome shotgun (WGS) entry which is preliminary data.</text>
</comment>
<dbReference type="Proteomes" id="UP000017980">
    <property type="component" value="Unassembled WGS sequence"/>
</dbReference>
<protein>
    <recommendedName>
        <fullName evidence="4">Copper-sensing transcriptional repressor CsoR</fullName>
    </recommendedName>
</protein>
<dbReference type="Pfam" id="PF02583">
    <property type="entry name" value="Trns_repr_metal"/>
    <property type="match status" value="1"/>
</dbReference>
<accession>R5XHD4</accession>
<dbReference type="PANTHER" id="PTHR33677:SF3">
    <property type="entry name" value="COPPER-SENSING TRANSCRIPTIONAL REPRESSOR RICR"/>
    <property type="match status" value="1"/>
</dbReference>
<feature type="compositionally biased region" description="Basic and acidic residues" evidence="1">
    <location>
        <begin position="8"/>
        <end position="26"/>
    </location>
</feature>
<dbReference type="InterPro" id="IPR038390">
    <property type="entry name" value="Metal_Tscrpt_repr_sf"/>
</dbReference>
<evidence type="ECO:0008006" key="4">
    <source>
        <dbReference type="Google" id="ProtNLM"/>
    </source>
</evidence>
<dbReference type="PANTHER" id="PTHR33677">
    <property type="entry name" value="TRANSCRIPTIONAL REPRESSOR FRMR-RELATED"/>
    <property type="match status" value="1"/>
</dbReference>
<dbReference type="RefSeq" id="WP_022070752.1">
    <property type="nucleotide sequence ID" value="NZ_HF999307.1"/>
</dbReference>
<evidence type="ECO:0000313" key="2">
    <source>
        <dbReference type="EMBL" id="CDA11814.1"/>
    </source>
</evidence>
<dbReference type="AlphaFoldDB" id="R5XHD4"/>